<dbReference type="Pfam" id="PF05535">
    <property type="entry name" value="Chromadorea_ALT"/>
    <property type="match status" value="1"/>
</dbReference>
<sequence length="120" mass="13695">MSKLLIAFGLVILLVITPSYQSKGKMGEERKSRSISRKKSGDCTKGKFIETDGVKKKCENHADCYDHREPIAWCRPTRNQSWIEKGCFCDRKKHLCVIERMNSGTVEYAYCAPSATWNCP</sequence>
<reference evidence="3" key="1">
    <citation type="submission" date="2021-09" db="EMBL/GenBank/DDBJ databases">
        <authorList>
            <consortium name="Pathogen Informatics"/>
        </authorList>
    </citation>
    <scope>NUCLEOTIDE SEQUENCE</scope>
</reference>
<feature type="chain" id="PRO_5035224544" evidence="2">
    <location>
        <begin position="22"/>
        <end position="120"/>
    </location>
</feature>
<organism evidence="3 4">
    <name type="scientific">Cercopithifilaria johnstoni</name>
    <dbReference type="NCBI Taxonomy" id="2874296"/>
    <lineage>
        <taxon>Eukaryota</taxon>
        <taxon>Metazoa</taxon>
        <taxon>Ecdysozoa</taxon>
        <taxon>Nematoda</taxon>
        <taxon>Chromadorea</taxon>
        <taxon>Rhabditida</taxon>
        <taxon>Spirurina</taxon>
        <taxon>Spiruromorpha</taxon>
        <taxon>Filarioidea</taxon>
        <taxon>Onchocercidae</taxon>
        <taxon>Cercopithifilaria</taxon>
    </lineage>
</organism>
<gene>
    <name evidence="3" type="ORF">CJOHNSTONI_LOCUS8952</name>
</gene>
<proteinExistence type="predicted"/>
<accession>A0A8J2M4L0</accession>
<feature type="region of interest" description="Disordered" evidence="1">
    <location>
        <begin position="22"/>
        <end position="45"/>
    </location>
</feature>
<dbReference type="InterPro" id="IPR008451">
    <property type="entry name" value="Chromadorea_ALT"/>
</dbReference>
<dbReference type="EMBL" id="CAKAEH010001773">
    <property type="protein sequence ID" value="CAG9539345.1"/>
    <property type="molecule type" value="Genomic_DNA"/>
</dbReference>
<protein>
    <submittedName>
        <fullName evidence="3">Uncharacterized protein</fullName>
    </submittedName>
</protein>
<evidence type="ECO:0000313" key="3">
    <source>
        <dbReference type="EMBL" id="CAG9539345.1"/>
    </source>
</evidence>
<dbReference type="AlphaFoldDB" id="A0A8J2M4L0"/>
<evidence type="ECO:0000256" key="2">
    <source>
        <dbReference type="SAM" id="SignalP"/>
    </source>
</evidence>
<feature type="signal peptide" evidence="2">
    <location>
        <begin position="1"/>
        <end position="21"/>
    </location>
</feature>
<evidence type="ECO:0000313" key="4">
    <source>
        <dbReference type="Proteomes" id="UP000746747"/>
    </source>
</evidence>
<keyword evidence="4" id="KW-1185">Reference proteome</keyword>
<name>A0A8J2M4L0_9BILA</name>
<comment type="caution">
    <text evidence="3">The sequence shown here is derived from an EMBL/GenBank/DDBJ whole genome shotgun (WGS) entry which is preliminary data.</text>
</comment>
<dbReference type="Proteomes" id="UP000746747">
    <property type="component" value="Unassembled WGS sequence"/>
</dbReference>
<keyword evidence="2" id="KW-0732">Signal</keyword>
<dbReference type="OrthoDB" id="5779160at2759"/>
<evidence type="ECO:0000256" key="1">
    <source>
        <dbReference type="SAM" id="MobiDB-lite"/>
    </source>
</evidence>